<evidence type="ECO:0000313" key="2">
    <source>
        <dbReference type="EMBL" id="MFC3199648.1"/>
    </source>
</evidence>
<dbReference type="EMBL" id="JBHRTA010000058">
    <property type="protein sequence ID" value="MFC3199648.1"/>
    <property type="molecule type" value="Genomic_DNA"/>
</dbReference>
<protein>
    <submittedName>
        <fullName evidence="2">Dienelactone hydrolase family protein</fullName>
    </submittedName>
</protein>
<dbReference type="InterPro" id="IPR050261">
    <property type="entry name" value="FrsA_esterase"/>
</dbReference>
<sequence length="756" mass="85213">MYIKTALLSFVLSIGHLAHGQQIPFDHKPLAETEQLTGDMVSSIHRFLDRYVSQVTSSRDKEWAQHHSVDDFHSFVASKRVLLAKQLGVVDKRLEPEMLGYYQATDQQTRVQNKGYRMEAVHWNVLEGLSASGLVIYPKGPVKGRAVLVPDAGMPPEHLAGIVASDLPGFARAQRLASQGWMVVIPLLVDLGQAYAGNATLGLHSSLTHREWIYRQAYMLGRHVIGYELQKIFAAIDWLEQLEQSSNSPIGVAGYGEGGMLALYAAALDPRIATTVISGYFNNRSDLWQEPVYRNVFGLLKDFGDAELAAMCWPRKLVIEHALVDSVTSFGGRGAPGRIGTPDTEKVWAEFVRAKAIVPENQPHLNWVADGQSPLSQPFSDQAISLFANSNKLRKTQAIPTVNEWIDSQQLQQNNVVEMTALVQRVLQLCENARDSFFWDNLKGDYTNQEVAKDSLRTLLWNQIGKLPIPSGPLNTEACILEKNERWTSYVVKLNVWDEVFTWGILVVPNAIKPGEQRPVVVCQHGLEQSPYYLINTNTATRQYDYFKAMPLTLAENGYITFMPANPYVGDHYFRQIQRKANPLGLSMFSFITGQHQRIIEWLKSLQFVNDEKIGFFGLSYGGTTALRVPAIVTDYKLSICVANFNQWVKKCASIDIPFSYMYNSEYEIQDWDFGHTFDTAEKVALIAPRPFMAQRGSFDNVGRDDMVAGEHAKVRRHYMLSGLPEDYVPLTYFVGGHITEEKSALKFIYRFLPLN</sequence>
<gene>
    <name evidence="2" type="ORF">ACFOET_18670</name>
</gene>
<evidence type="ECO:0000259" key="1">
    <source>
        <dbReference type="Pfam" id="PF01738"/>
    </source>
</evidence>
<name>A0ABV7JRY0_9SPHI</name>
<evidence type="ECO:0000313" key="3">
    <source>
        <dbReference type="Proteomes" id="UP001595526"/>
    </source>
</evidence>
<comment type="caution">
    <text evidence="2">The sequence shown here is derived from an EMBL/GenBank/DDBJ whole genome shotgun (WGS) entry which is preliminary data.</text>
</comment>
<organism evidence="2 3">
    <name type="scientific">Parapedobacter deserti</name>
    <dbReference type="NCBI Taxonomy" id="1912957"/>
    <lineage>
        <taxon>Bacteria</taxon>
        <taxon>Pseudomonadati</taxon>
        <taxon>Bacteroidota</taxon>
        <taxon>Sphingobacteriia</taxon>
        <taxon>Sphingobacteriales</taxon>
        <taxon>Sphingobacteriaceae</taxon>
        <taxon>Parapedobacter</taxon>
    </lineage>
</organism>
<proteinExistence type="predicted"/>
<reference evidence="3" key="1">
    <citation type="journal article" date="2019" name="Int. J. Syst. Evol. Microbiol.">
        <title>The Global Catalogue of Microorganisms (GCM) 10K type strain sequencing project: providing services to taxonomists for standard genome sequencing and annotation.</title>
        <authorList>
            <consortium name="The Broad Institute Genomics Platform"/>
            <consortium name="The Broad Institute Genome Sequencing Center for Infectious Disease"/>
            <person name="Wu L."/>
            <person name="Ma J."/>
        </authorList>
    </citation>
    <scope>NUCLEOTIDE SEQUENCE [LARGE SCALE GENOMIC DNA]</scope>
    <source>
        <strain evidence="3">KCTC 52416</strain>
    </source>
</reference>
<dbReference type="PANTHER" id="PTHR22946:SF12">
    <property type="entry name" value="CONIDIAL PIGMENT BIOSYNTHESIS PROTEIN AYG1 (AFU_ORTHOLOGUE AFUA_2G17550)"/>
    <property type="match status" value="1"/>
</dbReference>
<dbReference type="InterPro" id="IPR029058">
    <property type="entry name" value="AB_hydrolase_fold"/>
</dbReference>
<dbReference type="GO" id="GO:0016787">
    <property type="term" value="F:hydrolase activity"/>
    <property type="evidence" value="ECO:0007669"/>
    <property type="project" value="UniProtKB-KW"/>
</dbReference>
<dbReference type="Gene3D" id="3.40.50.1820">
    <property type="entry name" value="alpha/beta hydrolase"/>
    <property type="match status" value="2"/>
</dbReference>
<dbReference type="PANTHER" id="PTHR22946">
    <property type="entry name" value="DIENELACTONE HYDROLASE DOMAIN-CONTAINING PROTEIN-RELATED"/>
    <property type="match status" value="1"/>
</dbReference>
<dbReference type="InterPro" id="IPR002925">
    <property type="entry name" value="Dienelactn_hydro"/>
</dbReference>
<keyword evidence="3" id="KW-1185">Reference proteome</keyword>
<dbReference type="RefSeq" id="WP_379025474.1">
    <property type="nucleotide sequence ID" value="NZ_JBHRTA010000058.1"/>
</dbReference>
<dbReference type="SUPFAM" id="SSF53474">
    <property type="entry name" value="alpha/beta-Hydrolases"/>
    <property type="match status" value="2"/>
</dbReference>
<dbReference type="Proteomes" id="UP001595526">
    <property type="component" value="Unassembled WGS sequence"/>
</dbReference>
<accession>A0ABV7JRY0</accession>
<dbReference type="Pfam" id="PF01738">
    <property type="entry name" value="DLH"/>
    <property type="match status" value="1"/>
</dbReference>
<feature type="domain" description="Dienelactone hydrolase" evidence="1">
    <location>
        <begin position="173"/>
        <end position="277"/>
    </location>
</feature>
<keyword evidence="2" id="KW-0378">Hydrolase</keyword>